<keyword evidence="2" id="KW-1185">Reference proteome</keyword>
<name>A0AAE4JZN8_9CYAN</name>
<gene>
    <name evidence="1" type="ORF">RIF25_16240</name>
</gene>
<proteinExistence type="predicted"/>
<dbReference type="GO" id="GO:0006744">
    <property type="term" value="P:ubiquinone biosynthetic process"/>
    <property type="evidence" value="ECO:0007669"/>
    <property type="project" value="InterPro"/>
</dbReference>
<reference evidence="2" key="1">
    <citation type="submission" date="2023-07" db="EMBL/GenBank/DDBJ databases">
        <authorList>
            <person name="Luz R."/>
            <person name="Cordeiro R."/>
            <person name="Fonseca A."/>
            <person name="Goncalves V."/>
        </authorList>
    </citation>
    <scope>NUCLEOTIDE SEQUENCE [LARGE SCALE GENOMIC DNA]</scope>
    <source>
        <strain evidence="2">BACA0444</strain>
    </source>
</reference>
<sequence>MFELNAQMHEDLMKSAVGVFGLIQDSTSLKSVFDINDALRNTEAMQACVDYLQSIPEVAALIDERYVAPQPDMPALLQLPPESLGYQYASMLTNAGFDPNFYRVVPTTEVLDYIRLRVRQTHDIWHIVTGWGTDELGELALQAFGFAQMHYPSAILILVAGVMSAIKHPEDLDQRVQTIYQGYEMGRQVGPFLGQKWEAAWEKPVTQWRSELQVKVA</sequence>
<protein>
    <submittedName>
        <fullName evidence="1">Coq4 family protein</fullName>
    </submittedName>
</protein>
<dbReference type="Pfam" id="PF05019">
    <property type="entry name" value="Coq4"/>
    <property type="match status" value="1"/>
</dbReference>
<evidence type="ECO:0000313" key="1">
    <source>
        <dbReference type="EMBL" id="MDS3862349.1"/>
    </source>
</evidence>
<dbReference type="EMBL" id="JAVMIP010000027">
    <property type="protein sequence ID" value="MDS3862349.1"/>
    <property type="molecule type" value="Genomic_DNA"/>
</dbReference>
<dbReference type="PANTHER" id="PTHR12922">
    <property type="entry name" value="UBIQUINONE BIOSYNTHESIS PROTEIN"/>
    <property type="match status" value="1"/>
</dbReference>
<organism evidence="1 2">
    <name type="scientific">Pseudocalidococcus azoricus BACA0444</name>
    <dbReference type="NCBI Taxonomy" id="2918990"/>
    <lineage>
        <taxon>Bacteria</taxon>
        <taxon>Bacillati</taxon>
        <taxon>Cyanobacteriota</taxon>
        <taxon>Cyanophyceae</taxon>
        <taxon>Acaryochloridales</taxon>
        <taxon>Thermosynechococcaceae</taxon>
        <taxon>Pseudocalidococcus</taxon>
        <taxon>Pseudocalidococcus azoricus</taxon>
    </lineage>
</organism>
<dbReference type="PANTHER" id="PTHR12922:SF7">
    <property type="entry name" value="UBIQUINONE BIOSYNTHESIS PROTEIN COQ4 HOMOLOG, MITOCHONDRIAL"/>
    <property type="match status" value="1"/>
</dbReference>
<accession>A0AAE4JZN8</accession>
<evidence type="ECO:0000313" key="2">
    <source>
        <dbReference type="Proteomes" id="UP001268256"/>
    </source>
</evidence>
<comment type="caution">
    <text evidence="1">The sequence shown here is derived from an EMBL/GenBank/DDBJ whole genome shotgun (WGS) entry which is preliminary data.</text>
</comment>
<dbReference type="InterPro" id="IPR007715">
    <property type="entry name" value="Coq4"/>
</dbReference>
<dbReference type="RefSeq" id="WP_322879555.1">
    <property type="nucleotide sequence ID" value="NZ_JAVMIP010000027.1"/>
</dbReference>
<dbReference type="AlphaFoldDB" id="A0AAE4JZN8"/>
<dbReference type="Proteomes" id="UP001268256">
    <property type="component" value="Unassembled WGS sequence"/>
</dbReference>